<dbReference type="EMBL" id="JAKEVY010000007">
    <property type="protein sequence ID" value="MCF1716876.1"/>
    <property type="molecule type" value="Genomic_DNA"/>
</dbReference>
<sequence>MTTILLNKWFRRSLAIAGSAVILASCQKSTEPAWREYPEDSNPPGGPLKFYAAFDGTTDNPLMNAVDSIRANFAADNPLTAVDGVSGKGVKGEAMKFIKYAKPNDFAQTAKSFTISFWYKRDGQTKNNKGGNGPEYPISFRADVANAHWSVASMFVIIEGNNAGCAVKVMTADKNKADNWFTWENADVIPGMLDNQWHHIALVYDQATSGMTLYLDGVANPKVRNWNNHGAINFAHDHITEMRIGNGPGNNLDSDDWLSSSWKGELDQVRLYGDAISAAEVQALFNSKK</sequence>
<comment type="caution">
    <text evidence="1">The sequence shown here is derived from an EMBL/GenBank/DDBJ whole genome shotgun (WGS) entry which is preliminary data.</text>
</comment>
<dbReference type="SUPFAM" id="SSF49899">
    <property type="entry name" value="Concanavalin A-like lectins/glucanases"/>
    <property type="match status" value="1"/>
</dbReference>
<accession>A0ABS9BQI0</accession>
<dbReference type="InterPro" id="IPR013320">
    <property type="entry name" value="ConA-like_dom_sf"/>
</dbReference>
<name>A0ABS9BQI0_9BACT</name>
<gene>
    <name evidence="1" type="ORF">L0U88_19705</name>
</gene>
<dbReference type="Proteomes" id="UP001200145">
    <property type="component" value="Unassembled WGS sequence"/>
</dbReference>
<keyword evidence="2" id="KW-1185">Reference proteome</keyword>
<proteinExistence type="predicted"/>
<dbReference type="Pfam" id="PF13385">
    <property type="entry name" value="Laminin_G_3"/>
    <property type="match status" value="1"/>
</dbReference>
<dbReference type="RefSeq" id="WP_234868429.1">
    <property type="nucleotide sequence ID" value="NZ_JAKEVY010000007.1"/>
</dbReference>
<dbReference type="Gene3D" id="2.60.120.200">
    <property type="match status" value="1"/>
</dbReference>
<evidence type="ECO:0000313" key="2">
    <source>
        <dbReference type="Proteomes" id="UP001200145"/>
    </source>
</evidence>
<evidence type="ECO:0000313" key="1">
    <source>
        <dbReference type="EMBL" id="MCF1716876.1"/>
    </source>
</evidence>
<reference evidence="1 2" key="1">
    <citation type="submission" date="2022-01" db="EMBL/GenBank/DDBJ databases">
        <title>Flavihumibacter sp. nov., isolated from sediment of a river.</title>
        <authorList>
            <person name="Liu H."/>
        </authorList>
    </citation>
    <scope>NUCLEOTIDE SEQUENCE [LARGE SCALE GENOMIC DNA]</scope>
    <source>
        <strain evidence="1 2">RY-1</strain>
    </source>
</reference>
<protein>
    <submittedName>
        <fullName evidence="1">LamG domain-containing protein</fullName>
    </submittedName>
</protein>
<organism evidence="1 2">
    <name type="scientific">Flavihumibacter fluminis</name>
    <dbReference type="NCBI Taxonomy" id="2909236"/>
    <lineage>
        <taxon>Bacteria</taxon>
        <taxon>Pseudomonadati</taxon>
        <taxon>Bacteroidota</taxon>
        <taxon>Chitinophagia</taxon>
        <taxon>Chitinophagales</taxon>
        <taxon>Chitinophagaceae</taxon>
        <taxon>Flavihumibacter</taxon>
    </lineage>
</organism>